<gene>
    <name evidence="2" type="ORF">HYPSUDRAFT_49801</name>
</gene>
<dbReference type="EMBL" id="KN817735">
    <property type="protein sequence ID" value="KJA13506.1"/>
    <property type="molecule type" value="Genomic_DNA"/>
</dbReference>
<evidence type="ECO:0000313" key="2">
    <source>
        <dbReference type="EMBL" id="KJA13506.1"/>
    </source>
</evidence>
<sequence length="84" mass="8568">MSDADICIEICGLFSACFSINNGCCCCRSSEKDGVNAQGNKEGGQSAQVSNAQPTPTVQMSLVNPDQPEIIAGTRPGTTSAAGL</sequence>
<protein>
    <submittedName>
        <fullName evidence="2">Uncharacterized protein</fullName>
    </submittedName>
</protein>
<organism evidence="2 3">
    <name type="scientific">Hypholoma sublateritium (strain FD-334 SS-4)</name>
    <dbReference type="NCBI Taxonomy" id="945553"/>
    <lineage>
        <taxon>Eukaryota</taxon>
        <taxon>Fungi</taxon>
        <taxon>Dikarya</taxon>
        <taxon>Basidiomycota</taxon>
        <taxon>Agaricomycotina</taxon>
        <taxon>Agaricomycetes</taxon>
        <taxon>Agaricomycetidae</taxon>
        <taxon>Agaricales</taxon>
        <taxon>Agaricineae</taxon>
        <taxon>Strophariaceae</taxon>
        <taxon>Hypholoma</taxon>
    </lineage>
</organism>
<evidence type="ECO:0000256" key="1">
    <source>
        <dbReference type="SAM" id="MobiDB-lite"/>
    </source>
</evidence>
<feature type="compositionally biased region" description="Polar residues" evidence="1">
    <location>
        <begin position="37"/>
        <end position="64"/>
    </location>
</feature>
<feature type="region of interest" description="Disordered" evidence="1">
    <location>
        <begin position="32"/>
        <end position="84"/>
    </location>
</feature>
<proteinExistence type="predicted"/>
<dbReference type="AlphaFoldDB" id="A0A0D2NA70"/>
<evidence type="ECO:0000313" key="3">
    <source>
        <dbReference type="Proteomes" id="UP000054270"/>
    </source>
</evidence>
<dbReference type="Proteomes" id="UP000054270">
    <property type="component" value="Unassembled WGS sequence"/>
</dbReference>
<reference evidence="3" key="1">
    <citation type="submission" date="2014-04" db="EMBL/GenBank/DDBJ databases">
        <title>Evolutionary Origins and Diversification of the Mycorrhizal Mutualists.</title>
        <authorList>
            <consortium name="DOE Joint Genome Institute"/>
            <consortium name="Mycorrhizal Genomics Consortium"/>
            <person name="Kohler A."/>
            <person name="Kuo A."/>
            <person name="Nagy L.G."/>
            <person name="Floudas D."/>
            <person name="Copeland A."/>
            <person name="Barry K.W."/>
            <person name="Cichocki N."/>
            <person name="Veneault-Fourrey C."/>
            <person name="LaButti K."/>
            <person name="Lindquist E.A."/>
            <person name="Lipzen A."/>
            <person name="Lundell T."/>
            <person name="Morin E."/>
            <person name="Murat C."/>
            <person name="Riley R."/>
            <person name="Ohm R."/>
            <person name="Sun H."/>
            <person name="Tunlid A."/>
            <person name="Henrissat B."/>
            <person name="Grigoriev I.V."/>
            <person name="Hibbett D.S."/>
            <person name="Martin F."/>
        </authorList>
    </citation>
    <scope>NUCLEOTIDE SEQUENCE [LARGE SCALE GENOMIC DNA]</scope>
    <source>
        <strain evidence="3">FD-334 SS-4</strain>
    </source>
</reference>
<accession>A0A0D2NA70</accession>
<keyword evidence="3" id="KW-1185">Reference proteome</keyword>
<name>A0A0D2NA70_HYPSF</name>